<evidence type="ECO:0000256" key="1">
    <source>
        <dbReference type="SAM" id="SignalP"/>
    </source>
</evidence>
<dbReference type="PANTHER" id="PTHR11851:SF190">
    <property type="entry name" value="MITOCHONDRIAL-PROCESSING PEPTIDASE SUBUNIT ALPHA"/>
    <property type="match status" value="1"/>
</dbReference>
<dbReference type="GO" id="GO:0005739">
    <property type="term" value="C:mitochondrion"/>
    <property type="evidence" value="ECO:0007669"/>
    <property type="project" value="TreeGrafter"/>
</dbReference>
<feature type="signal peptide" evidence="1">
    <location>
        <begin position="1"/>
        <end position="20"/>
    </location>
</feature>
<gene>
    <name evidence="2" type="ORF">SLEP1_g23045</name>
</gene>
<feature type="chain" id="PRO_5043618821" evidence="1">
    <location>
        <begin position="21"/>
        <end position="92"/>
    </location>
</feature>
<protein>
    <submittedName>
        <fullName evidence="2">Uncharacterized protein</fullName>
    </submittedName>
</protein>
<evidence type="ECO:0000313" key="3">
    <source>
        <dbReference type="Proteomes" id="UP001054252"/>
    </source>
</evidence>
<keyword evidence="3" id="KW-1185">Reference proteome</keyword>
<proteinExistence type="predicted"/>
<accession>A0AAV5JGF4</accession>
<reference evidence="2 3" key="1">
    <citation type="journal article" date="2021" name="Commun. Biol.">
        <title>The genome of Shorea leprosula (Dipterocarpaceae) highlights the ecological relevance of drought in aseasonal tropical rainforests.</title>
        <authorList>
            <person name="Ng K.K.S."/>
            <person name="Kobayashi M.J."/>
            <person name="Fawcett J.A."/>
            <person name="Hatakeyama M."/>
            <person name="Paape T."/>
            <person name="Ng C.H."/>
            <person name="Ang C.C."/>
            <person name="Tnah L.H."/>
            <person name="Lee C.T."/>
            <person name="Nishiyama T."/>
            <person name="Sese J."/>
            <person name="O'Brien M.J."/>
            <person name="Copetti D."/>
            <person name="Mohd Noor M.I."/>
            <person name="Ong R.C."/>
            <person name="Putra M."/>
            <person name="Sireger I.Z."/>
            <person name="Indrioko S."/>
            <person name="Kosugi Y."/>
            <person name="Izuno A."/>
            <person name="Isagi Y."/>
            <person name="Lee S.L."/>
            <person name="Shimizu K.K."/>
        </authorList>
    </citation>
    <scope>NUCLEOTIDE SEQUENCE [LARGE SCALE GENOMIC DNA]</scope>
    <source>
        <strain evidence="2">214</strain>
    </source>
</reference>
<organism evidence="2 3">
    <name type="scientific">Rubroshorea leprosula</name>
    <dbReference type="NCBI Taxonomy" id="152421"/>
    <lineage>
        <taxon>Eukaryota</taxon>
        <taxon>Viridiplantae</taxon>
        <taxon>Streptophyta</taxon>
        <taxon>Embryophyta</taxon>
        <taxon>Tracheophyta</taxon>
        <taxon>Spermatophyta</taxon>
        <taxon>Magnoliopsida</taxon>
        <taxon>eudicotyledons</taxon>
        <taxon>Gunneridae</taxon>
        <taxon>Pentapetalae</taxon>
        <taxon>rosids</taxon>
        <taxon>malvids</taxon>
        <taxon>Malvales</taxon>
        <taxon>Dipterocarpaceae</taxon>
        <taxon>Rubroshorea</taxon>
    </lineage>
</organism>
<dbReference type="PANTHER" id="PTHR11851">
    <property type="entry name" value="METALLOPROTEASE"/>
    <property type="match status" value="1"/>
</dbReference>
<comment type="caution">
    <text evidence="2">The sequence shown here is derived from an EMBL/GenBank/DDBJ whole genome shotgun (WGS) entry which is preliminary data.</text>
</comment>
<dbReference type="EMBL" id="BPVZ01000035">
    <property type="protein sequence ID" value="GKV11826.1"/>
    <property type="molecule type" value="Genomic_DNA"/>
</dbReference>
<sequence>MLVLFVYLIHTTCMLQMVALKDTGRQVLTYGERKPAEHLLKLAEVITLKDISSIAQKLLSSLLTMASYGNVYYLLPYDIVSDKFKSKMGLLS</sequence>
<dbReference type="InterPro" id="IPR050361">
    <property type="entry name" value="MPP/UQCRC_Complex"/>
</dbReference>
<evidence type="ECO:0000313" key="2">
    <source>
        <dbReference type="EMBL" id="GKV11826.1"/>
    </source>
</evidence>
<name>A0AAV5JGF4_9ROSI</name>
<dbReference type="Proteomes" id="UP001054252">
    <property type="component" value="Unassembled WGS sequence"/>
</dbReference>
<keyword evidence="1" id="KW-0732">Signal</keyword>
<dbReference type="Gene3D" id="3.30.830.10">
    <property type="entry name" value="Metalloenzyme, LuxS/M16 peptidase-like"/>
    <property type="match status" value="1"/>
</dbReference>
<dbReference type="AlphaFoldDB" id="A0AAV5JGF4"/>